<dbReference type="Gene3D" id="2.30.42.10">
    <property type="match status" value="1"/>
</dbReference>
<dbReference type="InterPro" id="IPR036034">
    <property type="entry name" value="PDZ_sf"/>
</dbReference>
<gene>
    <name evidence="4" type="ORF">EZE20_05205</name>
</gene>
<name>A0A4R4KH16_9BACT</name>
<feature type="domain" description="Peptidase M61 catalytic" evidence="2">
    <location>
        <begin position="300"/>
        <end position="406"/>
    </location>
</feature>
<protein>
    <submittedName>
        <fullName evidence="4">Peptidase M61</fullName>
    </submittedName>
</protein>
<dbReference type="Gene3D" id="2.60.40.3650">
    <property type="match status" value="1"/>
</dbReference>
<organism evidence="4 5">
    <name type="scientific">Arundinibacter roseus</name>
    <dbReference type="NCBI Taxonomy" id="2070510"/>
    <lineage>
        <taxon>Bacteria</taxon>
        <taxon>Pseudomonadati</taxon>
        <taxon>Bacteroidota</taxon>
        <taxon>Cytophagia</taxon>
        <taxon>Cytophagales</taxon>
        <taxon>Spirosomataceae</taxon>
        <taxon>Arundinibacter</taxon>
    </lineage>
</organism>
<dbReference type="AlphaFoldDB" id="A0A4R4KH16"/>
<reference evidence="4 5" key="1">
    <citation type="submission" date="2019-02" db="EMBL/GenBank/DDBJ databases">
        <title>Arundinibacter roseus gen. nov., sp. nov., a new member of the family Cytophagaceae.</title>
        <authorList>
            <person name="Szuroczki S."/>
            <person name="Khayer B."/>
            <person name="Sproer C."/>
            <person name="Toumi M."/>
            <person name="Szabo A."/>
            <person name="Felfoldi T."/>
            <person name="Schumann P."/>
            <person name="Toth E."/>
        </authorList>
    </citation>
    <scope>NUCLEOTIDE SEQUENCE [LARGE SCALE GENOMIC DNA]</scope>
    <source>
        <strain evidence="4 5">DMA-k-7a</strain>
    </source>
</reference>
<accession>A0A4R4KH16</accession>
<feature type="domain" description="Peptidase M61 N-terminal" evidence="3">
    <location>
        <begin position="27"/>
        <end position="202"/>
    </location>
</feature>
<feature type="chain" id="PRO_5020962442" evidence="1">
    <location>
        <begin position="22"/>
        <end position="619"/>
    </location>
</feature>
<dbReference type="EMBL" id="SMJU01000003">
    <property type="protein sequence ID" value="TDB67347.1"/>
    <property type="molecule type" value="Genomic_DNA"/>
</dbReference>
<evidence type="ECO:0000313" key="5">
    <source>
        <dbReference type="Proteomes" id="UP000295706"/>
    </source>
</evidence>
<evidence type="ECO:0000259" key="2">
    <source>
        <dbReference type="Pfam" id="PF05299"/>
    </source>
</evidence>
<keyword evidence="5" id="KW-1185">Reference proteome</keyword>
<proteinExistence type="predicted"/>
<dbReference type="InterPro" id="IPR027268">
    <property type="entry name" value="Peptidase_M4/M1_CTD_sf"/>
</dbReference>
<dbReference type="Proteomes" id="UP000295706">
    <property type="component" value="Unassembled WGS sequence"/>
</dbReference>
<keyword evidence="1" id="KW-0732">Signal</keyword>
<dbReference type="Pfam" id="PF17899">
    <property type="entry name" value="Peptidase_M61_N"/>
    <property type="match status" value="1"/>
</dbReference>
<dbReference type="OrthoDB" id="9778516at2"/>
<evidence type="ECO:0000313" key="4">
    <source>
        <dbReference type="EMBL" id="TDB67347.1"/>
    </source>
</evidence>
<dbReference type="InterPro" id="IPR007963">
    <property type="entry name" value="Peptidase_M61_catalytic"/>
</dbReference>
<evidence type="ECO:0000256" key="1">
    <source>
        <dbReference type="SAM" id="SignalP"/>
    </source>
</evidence>
<feature type="signal peptide" evidence="1">
    <location>
        <begin position="1"/>
        <end position="21"/>
    </location>
</feature>
<dbReference type="Pfam" id="PF05299">
    <property type="entry name" value="Peptidase_M61"/>
    <property type="match status" value="1"/>
</dbReference>
<dbReference type="RefSeq" id="WP_132115238.1">
    <property type="nucleotide sequence ID" value="NZ_SMJU01000003.1"/>
</dbReference>
<evidence type="ECO:0000259" key="3">
    <source>
        <dbReference type="Pfam" id="PF17899"/>
    </source>
</evidence>
<comment type="caution">
    <text evidence="4">The sequence shown here is derived from an EMBL/GenBank/DDBJ whole genome shotgun (WGS) entry which is preliminary data.</text>
</comment>
<dbReference type="SUPFAM" id="SSF55486">
    <property type="entry name" value="Metalloproteases ('zincins'), catalytic domain"/>
    <property type="match status" value="1"/>
</dbReference>
<dbReference type="InterPro" id="IPR040756">
    <property type="entry name" value="Peptidase_M61_N"/>
</dbReference>
<sequence length="619" mass="69867">MKTANYLILLGLLTVSLSGFAQKEYQFSLDLTQPKDDKLTVELLTPPIKKKTAVYNLPKIVPGTYSINNYGSYASNFQAFDKKGNPLSVERLEKNSWKIAKAKKLHRISYQIDDTWDSPEIKEDVFEPSGTNIQEDTIFVLNSFGFFGYFSGMEKMPYRVSITKPDGFYGSTALVNQTKGNAGPDVYVTSDYHELADAPMMYNRPDTVWLKVGNADILVSVFSPNNKFATKDLAADILPVLEAQKDYLGGTLPIDKYAFIIYMSDRKDLTRYGALEHSLSSFYYLPETFSAAQLSETMKNVAAHEFFHILTPLNIHSEQIGNFDYIQPQMSKHLWLYEGLTEYAAHHAQLQAGIIDLTTYLDRQTEKIENARTRYSDTLSFTLMSENVLETYKDEYANVYEKGALIGLSLDLKLRQLSGGSYGTKDLMKDLSKMYGKDKSFKDDELFDQITKLTYPEIREFFRRHVEGGEPLPLKELFANIGITFEAEGQKQEVEKAFGVNFALVPGTKNIMIANTSMATDLGKRLGLQPMDEIVAINDQPFTVETYATVLQSYDEEFKKGDVVSFTVKRKAAADEASEVKLTADLRETTITFPTLEPVASPTAKELELRKSWMGDSAR</sequence>
<dbReference type="Gene3D" id="1.10.390.10">
    <property type="entry name" value="Neutral Protease Domain 2"/>
    <property type="match status" value="1"/>
</dbReference>